<dbReference type="GO" id="GO:0046922">
    <property type="term" value="F:peptide-O-fucosyltransferase activity"/>
    <property type="evidence" value="ECO:0007669"/>
    <property type="project" value="UniProtKB-EC"/>
</dbReference>
<dbReference type="Gene3D" id="3.40.50.11350">
    <property type="match status" value="1"/>
</dbReference>
<name>A0AAW2HV84_9NEOP</name>
<evidence type="ECO:0000256" key="6">
    <source>
        <dbReference type="ARBA" id="ARBA00022676"/>
    </source>
</evidence>
<dbReference type="InterPro" id="IPR039922">
    <property type="entry name" value="POFUT1"/>
</dbReference>
<evidence type="ECO:0000256" key="7">
    <source>
        <dbReference type="ARBA" id="ARBA00022679"/>
    </source>
</evidence>
<dbReference type="GO" id="GO:0007219">
    <property type="term" value="P:Notch signaling pathway"/>
    <property type="evidence" value="ECO:0007669"/>
    <property type="project" value="UniProtKB-KW"/>
</dbReference>
<accession>A0AAW2HV84</accession>
<evidence type="ECO:0000256" key="10">
    <source>
        <dbReference type="ARBA" id="ARBA00023157"/>
    </source>
</evidence>
<dbReference type="Gene3D" id="3.40.50.11340">
    <property type="match status" value="1"/>
</dbReference>
<evidence type="ECO:0000256" key="2">
    <source>
        <dbReference type="ARBA" id="ARBA00004922"/>
    </source>
</evidence>
<evidence type="ECO:0000256" key="9">
    <source>
        <dbReference type="ARBA" id="ARBA00022976"/>
    </source>
</evidence>
<dbReference type="EMBL" id="JARGDH010000003">
    <property type="protein sequence ID" value="KAL0273813.1"/>
    <property type="molecule type" value="Genomic_DNA"/>
</dbReference>
<dbReference type="GO" id="GO:0006004">
    <property type="term" value="P:fucose metabolic process"/>
    <property type="evidence" value="ECO:0007669"/>
    <property type="project" value="UniProtKB-KW"/>
</dbReference>
<keyword evidence="7" id="KW-0808">Transferase</keyword>
<evidence type="ECO:0000256" key="12">
    <source>
        <dbReference type="ARBA" id="ARBA00023253"/>
    </source>
</evidence>
<dbReference type="AlphaFoldDB" id="A0AAW2HV84"/>
<reference evidence="18" key="1">
    <citation type="journal article" date="2024" name="Gigascience">
        <title>Chromosome-level genome of the poultry shaft louse Menopon gallinae provides insight into the host-switching and adaptive evolution of parasitic lice.</title>
        <authorList>
            <person name="Xu Y."/>
            <person name="Ma L."/>
            <person name="Liu S."/>
            <person name="Liang Y."/>
            <person name="Liu Q."/>
            <person name="He Z."/>
            <person name="Tian L."/>
            <person name="Duan Y."/>
            <person name="Cai W."/>
            <person name="Li H."/>
            <person name="Song F."/>
        </authorList>
    </citation>
    <scope>NUCLEOTIDE SEQUENCE</scope>
    <source>
        <strain evidence="18">Cailab_2023a</strain>
    </source>
</reference>
<evidence type="ECO:0000256" key="4">
    <source>
        <dbReference type="ARBA" id="ARBA00012196"/>
    </source>
</evidence>
<evidence type="ECO:0000256" key="1">
    <source>
        <dbReference type="ARBA" id="ARBA00004240"/>
    </source>
</evidence>
<proteinExistence type="inferred from homology"/>
<protein>
    <recommendedName>
        <fullName evidence="5">GDP-fucose protein O-fucosyltransferase 1</fullName>
        <ecNumber evidence="4">2.4.1.221</ecNumber>
    </recommendedName>
    <alternativeName>
        <fullName evidence="14">Peptide-O-fucosyltransferase 1</fullName>
    </alternativeName>
</protein>
<evidence type="ECO:0000256" key="15">
    <source>
        <dbReference type="ARBA" id="ARBA00047273"/>
    </source>
</evidence>
<organism evidence="18">
    <name type="scientific">Menopon gallinae</name>
    <name type="common">poultry shaft louse</name>
    <dbReference type="NCBI Taxonomy" id="328185"/>
    <lineage>
        <taxon>Eukaryota</taxon>
        <taxon>Metazoa</taxon>
        <taxon>Ecdysozoa</taxon>
        <taxon>Arthropoda</taxon>
        <taxon>Hexapoda</taxon>
        <taxon>Insecta</taxon>
        <taxon>Pterygota</taxon>
        <taxon>Neoptera</taxon>
        <taxon>Paraneoptera</taxon>
        <taxon>Psocodea</taxon>
        <taxon>Troctomorpha</taxon>
        <taxon>Phthiraptera</taxon>
        <taxon>Amblycera</taxon>
        <taxon>Menoponidae</taxon>
        <taxon>Menopon</taxon>
    </lineage>
</organism>
<keyword evidence="10" id="KW-1015">Disulfide bond</keyword>
<evidence type="ECO:0000256" key="16">
    <source>
        <dbReference type="ARBA" id="ARBA00048647"/>
    </source>
</evidence>
<evidence type="ECO:0000256" key="17">
    <source>
        <dbReference type="SAM" id="SignalP"/>
    </source>
</evidence>
<dbReference type="PANTHER" id="PTHR21420:SF10">
    <property type="entry name" value="GDP-FUCOSE PROTEIN O-FUCOSYLTRANSFERASE 1"/>
    <property type="match status" value="1"/>
</dbReference>
<evidence type="ECO:0000256" key="13">
    <source>
        <dbReference type="ARBA" id="ARBA00023277"/>
    </source>
</evidence>
<keyword evidence="8" id="KW-0256">Endoplasmic reticulum</keyword>
<feature type="chain" id="PRO_5044477024" description="GDP-fucose protein O-fucosyltransferase 1" evidence="17">
    <location>
        <begin position="23"/>
        <end position="377"/>
    </location>
</feature>
<evidence type="ECO:0000256" key="11">
    <source>
        <dbReference type="ARBA" id="ARBA00023180"/>
    </source>
</evidence>
<keyword evidence="6" id="KW-0328">Glycosyltransferase</keyword>
<evidence type="ECO:0000256" key="5">
    <source>
        <dbReference type="ARBA" id="ARBA00021745"/>
    </source>
</evidence>
<gene>
    <name evidence="18" type="ORF">PYX00_006398</name>
</gene>
<dbReference type="GO" id="GO:0005783">
    <property type="term" value="C:endoplasmic reticulum"/>
    <property type="evidence" value="ECO:0007669"/>
    <property type="project" value="UniProtKB-SubCell"/>
</dbReference>
<dbReference type="EMBL" id="JARGDH010000003">
    <property type="protein sequence ID" value="KAL0273814.1"/>
    <property type="molecule type" value="Genomic_DNA"/>
</dbReference>
<comment type="catalytic activity">
    <reaction evidence="16">
        <text>L-seryl-[protein] + GDP-beta-L-fucose = 3-O-(alpha-L-fucosyl)-L-seryl-[protein] + GDP + H(+)</text>
        <dbReference type="Rhea" id="RHEA:63644"/>
        <dbReference type="Rhea" id="RHEA-COMP:9863"/>
        <dbReference type="Rhea" id="RHEA-COMP:17914"/>
        <dbReference type="ChEBI" id="CHEBI:15378"/>
        <dbReference type="ChEBI" id="CHEBI:29999"/>
        <dbReference type="ChEBI" id="CHEBI:57273"/>
        <dbReference type="ChEBI" id="CHEBI:58189"/>
        <dbReference type="ChEBI" id="CHEBI:189632"/>
        <dbReference type="EC" id="2.4.1.221"/>
    </reaction>
    <physiologicalReaction direction="left-to-right" evidence="16">
        <dbReference type="Rhea" id="RHEA:63645"/>
    </physiologicalReaction>
</comment>
<keyword evidence="13" id="KW-0119">Carbohydrate metabolism</keyword>
<comment type="similarity">
    <text evidence="3">Belongs to the glycosyltransferase 65 family.</text>
</comment>
<comment type="catalytic activity">
    <reaction evidence="15">
        <text>L-threonyl-[protein] + GDP-beta-L-fucose = 3-O-(alpha-L-fucosyl)-L-threonyl-[protein] + GDP + H(+)</text>
        <dbReference type="Rhea" id="RHEA:70491"/>
        <dbReference type="Rhea" id="RHEA-COMP:11060"/>
        <dbReference type="Rhea" id="RHEA-COMP:17915"/>
        <dbReference type="ChEBI" id="CHEBI:15378"/>
        <dbReference type="ChEBI" id="CHEBI:30013"/>
        <dbReference type="ChEBI" id="CHEBI:57273"/>
        <dbReference type="ChEBI" id="CHEBI:58189"/>
        <dbReference type="ChEBI" id="CHEBI:189631"/>
        <dbReference type="EC" id="2.4.1.221"/>
    </reaction>
    <physiologicalReaction direction="left-to-right" evidence="15">
        <dbReference type="Rhea" id="RHEA:70492"/>
    </physiologicalReaction>
</comment>
<evidence type="ECO:0000256" key="14">
    <source>
        <dbReference type="ARBA" id="ARBA00033080"/>
    </source>
</evidence>
<dbReference type="InterPro" id="IPR019378">
    <property type="entry name" value="GDP-Fuc_O-FucTrfase"/>
</dbReference>
<keyword evidence="9" id="KW-0914">Notch signaling pathway</keyword>
<keyword evidence="11" id="KW-0325">Glycoprotein</keyword>
<keyword evidence="17" id="KW-0732">Signal</keyword>
<comment type="pathway">
    <text evidence="2">Protein modification; protein glycosylation.</text>
</comment>
<dbReference type="CDD" id="cd11302">
    <property type="entry name" value="O-FucT-1"/>
    <property type="match status" value="1"/>
</dbReference>
<comment type="subcellular location">
    <subcellularLocation>
        <location evidence="1">Endoplasmic reticulum</location>
    </subcellularLocation>
</comment>
<comment type="caution">
    <text evidence="18">The sequence shown here is derived from an EMBL/GenBank/DDBJ whole genome shotgun (WGS) entry which is preliminary data.</text>
</comment>
<evidence type="ECO:0000256" key="3">
    <source>
        <dbReference type="ARBA" id="ARBA00010626"/>
    </source>
</evidence>
<dbReference type="PANTHER" id="PTHR21420">
    <property type="entry name" value="GDP-FUCOSE PROTEIN O-FUCOSYLTRANSFERASE 1"/>
    <property type="match status" value="1"/>
</dbReference>
<evidence type="ECO:0000256" key="8">
    <source>
        <dbReference type="ARBA" id="ARBA00022824"/>
    </source>
</evidence>
<dbReference type="Pfam" id="PF10250">
    <property type="entry name" value="O-FucT"/>
    <property type="match status" value="1"/>
</dbReference>
<sequence>MDVRVKLFGVLILVWNVCKVIADGYIVYCPCMGRFGNQADHFLGALGFAKALNRTLVLPPWVEYRQGEVKSIQVPFDTYFKVDKLKEYHDVVTMEKFMETTGPEIWPPEKRISFCYMNRGDSEGCNAKEGNPFGPFWDTFNIDFVGSEKYGPLNYDVHHADMGRKWNEKYPADKWPVLAFVGAPATFPVQIENRDLHKYLEWNDDIAGKAKTFIKTVLPVGGFIGIHLRNGIDWVRACEHIQHSPNLFSAPQCLGYRNEFGVATMDMCLPSSKVIVKQLKRTLRNMKDVASIFVASDSNHMIPELKEELRRFEIEVHKLDSRNPHVDLAILALSNHFIGNCISSFSAFVKRERDARGFKSTFWGFPTEKKKKGHDEL</sequence>
<dbReference type="EC" id="2.4.1.221" evidence="4"/>
<feature type="signal peptide" evidence="17">
    <location>
        <begin position="1"/>
        <end position="22"/>
    </location>
</feature>
<evidence type="ECO:0000313" key="18">
    <source>
        <dbReference type="EMBL" id="KAL0273814.1"/>
    </source>
</evidence>
<keyword evidence="12" id="KW-0294">Fucose metabolism</keyword>